<evidence type="ECO:0000313" key="2">
    <source>
        <dbReference type="Proteomes" id="UP001529510"/>
    </source>
</evidence>
<feature type="non-terminal residue" evidence="1">
    <location>
        <position position="1"/>
    </location>
</feature>
<organism evidence="1 2">
    <name type="scientific">Cirrhinus mrigala</name>
    <name type="common">Mrigala</name>
    <dbReference type="NCBI Taxonomy" id="683832"/>
    <lineage>
        <taxon>Eukaryota</taxon>
        <taxon>Metazoa</taxon>
        <taxon>Chordata</taxon>
        <taxon>Craniata</taxon>
        <taxon>Vertebrata</taxon>
        <taxon>Euteleostomi</taxon>
        <taxon>Actinopterygii</taxon>
        <taxon>Neopterygii</taxon>
        <taxon>Teleostei</taxon>
        <taxon>Ostariophysi</taxon>
        <taxon>Cypriniformes</taxon>
        <taxon>Cyprinidae</taxon>
        <taxon>Labeoninae</taxon>
        <taxon>Labeonini</taxon>
        <taxon>Cirrhinus</taxon>
    </lineage>
</organism>
<dbReference type="AlphaFoldDB" id="A0ABD0RXX9"/>
<accession>A0ABD0RXX9</accession>
<dbReference type="Proteomes" id="UP001529510">
    <property type="component" value="Unassembled WGS sequence"/>
</dbReference>
<feature type="non-terminal residue" evidence="1">
    <location>
        <position position="56"/>
    </location>
</feature>
<reference evidence="1 2" key="1">
    <citation type="submission" date="2024-05" db="EMBL/GenBank/DDBJ databases">
        <title>Genome sequencing and assembly of Indian major carp, Cirrhinus mrigala (Hamilton, 1822).</title>
        <authorList>
            <person name="Mohindra V."/>
            <person name="Chowdhury L.M."/>
            <person name="Lal K."/>
            <person name="Jena J.K."/>
        </authorList>
    </citation>
    <scope>NUCLEOTIDE SEQUENCE [LARGE SCALE GENOMIC DNA]</scope>
    <source>
        <strain evidence="1">CM1030</strain>
        <tissue evidence="1">Blood</tissue>
    </source>
</reference>
<comment type="caution">
    <text evidence="1">The sequence shown here is derived from an EMBL/GenBank/DDBJ whole genome shotgun (WGS) entry which is preliminary data.</text>
</comment>
<gene>
    <name evidence="1" type="ORF">M9458_001339</name>
</gene>
<sequence>VHGRSALWGGVVYNREGMSSWREPLWHRDFVYMFCSRGKAVRTHTLPQHATFTSTT</sequence>
<protein>
    <submittedName>
        <fullName evidence="1">Uncharacterized protein</fullName>
    </submittedName>
</protein>
<dbReference type="EMBL" id="JAMKFB020000001">
    <property type="protein sequence ID" value="KAL0203321.1"/>
    <property type="molecule type" value="Genomic_DNA"/>
</dbReference>
<keyword evidence="2" id="KW-1185">Reference proteome</keyword>
<evidence type="ECO:0000313" key="1">
    <source>
        <dbReference type="EMBL" id="KAL0203321.1"/>
    </source>
</evidence>
<proteinExistence type="predicted"/>
<name>A0ABD0RXX9_CIRMR</name>